<proteinExistence type="predicted"/>
<dbReference type="NCBIfam" id="TIGR02532">
    <property type="entry name" value="IV_pilin_GFxxxE"/>
    <property type="match status" value="1"/>
</dbReference>
<feature type="transmembrane region" description="Helical" evidence="1">
    <location>
        <begin position="58"/>
        <end position="79"/>
    </location>
</feature>
<dbReference type="InterPro" id="IPR012902">
    <property type="entry name" value="N_methyl_site"/>
</dbReference>
<dbReference type="Pfam" id="PF07963">
    <property type="entry name" value="N_methyl"/>
    <property type="match status" value="1"/>
</dbReference>
<organism evidence="2">
    <name type="scientific">Uncultured Desulfatiglans sp</name>
    <dbReference type="NCBI Taxonomy" id="1748965"/>
    <lineage>
        <taxon>Bacteria</taxon>
        <taxon>Pseudomonadati</taxon>
        <taxon>Thermodesulfobacteriota</taxon>
        <taxon>Desulfobacteria</taxon>
        <taxon>Desulfatiglandales</taxon>
        <taxon>Desulfatiglandaceae</taxon>
        <taxon>Desulfatiglans</taxon>
        <taxon>environmental samples</taxon>
    </lineage>
</organism>
<dbReference type="AlphaFoldDB" id="A0A653A1S3"/>
<accession>A0A653A1S3</accession>
<sequence length="191" mass="21342">MAPPRTRRLRPHGFRGHVPRALRIFARPEKGCRSGEGCVRFLPSPGPDRLRVEAGFTLMEILVAVAVLAICLVTIMQLFSGGLRSSRIAVDYNRAVFHAREKMEQILAVENLGEGVEEGDFGDGFRWWAETVLVLPEVEEAVADDNMPVIDLPFDILYVRVVVFWGAGDKERQFELETAKPIEPVLLADEG</sequence>
<protein>
    <recommendedName>
        <fullName evidence="3">Prepilin-type N-terminal cleavage/methylation domain-containing protein</fullName>
    </recommendedName>
</protein>
<keyword evidence="1" id="KW-1133">Transmembrane helix</keyword>
<reference evidence="2" key="1">
    <citation type="submission" date="2018-07" db="EMBL/GenBank/DDBJ databases">
        <authorList>
            <consortium name="Genoscope - CEA"/>
            <person name="William W."/>
        </authorList>
    </citation>
    <scope>NUCLEOTIDE SEQUENCE</scope>
    <source>
        <strain evidence="2">IK1</strain>
    </source>
</reference>
<evidence type="ECO:0000256" key="1">
    <source>
        <dbReference type="SAM" id="Phobius"/>
    </source>
</evidence>
<evidence type="ECO:0008006" key="3">
    <source>
        <dbReference type="Google" id="ProtNLM"/>
    </source>
</evidence>
<evidence type="ECO:0000313" key="2">
    <source>
        <dbReference type="EMBL" id="VBB41980.1"/>
    </source>
</evidence>
<gene>
    <name evidence="2" type="ORF">TRIP_B200120</name>
</gene>
<name>A0A653A1S3_UNCDX</name>
<keyword evidence="1" id="KW-0812">Transmembrane</keyword>
<keyword evidence="1" id="KW-0472">Membrane</keyword>
<dbReference type="EMBL" id="UPXX01000013">
    <property type="protein sequence ID" value="VBB41980.1"/>
    <property type="molecule type" value="Genomic_DNA"/>
</dbReference>